<feature type="compositionally biased region" description="Basic and acidic residues" evidence="2">
    <location>
        <begin position="686"/>
        <end position="698"/>
    </location>
</feature>
<dbReference type="InterPro" id="IPR027267">
    <property type="entry name" value="AH/BAR_dom_sf"/>
</dbReference>
<dbReference type="PANTHER" id="PTHR23176:SF134">
    <property type="entry name" value="RHO-TYPE GTPASE-ACTIVATING PROTEIN"/>
    <property type="match status" value="1"/>
</dbReference>
<dbReference type="EMBL" id="MU157914">
    <property type="protein sequence ID" value="KAF9523586.1"/>
    <property type="molecule type" value="Genomic_DNA"/>
</dbReference>
<feature type="domain" description="Rho-GAP" evidence="3">
    <location>
        <begin position="390"/>
        <end position="584"/>
    </location>
</feature>
<sequence length="758" mass="84317">MDQPPPSSRSSIDAPTQATQGPIPLFDVHLRHLTDSYLNFFLERRKIEEFYVDSLRKLYRKVKAADAGIDEKGETSTLRGAWSEVVESVDREFQTRQAFLATLSGDLLTPLTNLKETQERTRKRIKEDLKDSTQAYNEYAEVVLPRLKTRYQKKYAEVEEQKRAATAPATQTMPPPTSHSDDAAKSSGGSTRPQVTGPQPLRALDRRPSGSYGGRQRSPSGSNTGAFADLAHQGKKQLNQLITFLDKGGSVKDGLGAVRESQALRNVRAKREADEADKEYRKGVHWLETLRLRRTKILENGYKSLEMFIEEESTTMKRVLVKYTDNMVATTSTQTQLSTLTRSIVDRISPEKDLAKVMNQIPRSLQSAIPDPILYEHGQVGECNDLIFGFSLVDYAVAKQLPEGAIPKIVKLCVAEIDKRGLESEGIYRISGRHAVVQAMQHGIEKDEAKFTFSPKDDMPAVASLLKLYLRELPEPVFRFALQDRIQHTEDRDEHICNNFALLRSKIRRLPPVHQATLKALIEHLARVAEKSEKNKMDAKNLAIVFGSVIFGEDEMPKDGNLLTVQTIKDTLMEDLIVHAHILYDHPQLEQPVSPPQPQSPPLPPTPAGEPVAPITYGSKTTKMAIIQPDSAKADIRPVSPPQDFMPRLPPRPNNSIHPSSRLATSPSRSRAYPEKPLPLTVPEQQELHQKRASDESSSHSTSPPGSASEKSERNSVMFPVRNEGVPVTSSDAPPKPASLAEGNPNPPPEAVDTLEST</sequence>
<feature type="region of interest" description="Disordered" evidence="2">
    <location>
        <begin position="588"/>
        <end position="616"/>
    </location>
</feature>
<dbReference type="GO" id="GO:0005737">
    <property type="term" value="C:cytoplasm"/>
    <property type="evidence" value="ECO:0007669"/>
    <property type="project" value="TreeGrafter"/>
</dbReference>
<dbReference type="InterPro" id="IPR000198">
    <property type="entry name" value="RhoGAP_dom"/>
</dbReference>
<evidence type="ECO:0000256" key="1">
    <source>
        <dbReference type="ARBA" id="ARBA00022468"/>
    </source>
</evidence>
<dbReference type="Pfam" id="PF00611">
    <property type="entry name" value="FCH"/>
    <property type="match status" value="1"/>
</dbReference>
<reference evidence="4" key="1">
    <citation type="submission" date="2020-11" db="EMBL/GenBank/DDBJ databases">
        <authorList>
            <consortium name="DOE Joint Genome Institute"/>
            <person name="Ahrendt S."/>
            <person name="Riley R."/>
            <person name="Andreopoulos W."/>
            <person name="Labutti K."/>
            <person name="Pangilinan J."/>
            <person name="Ruiz-Duenas F.J."/>
            <person name="Barrasa J.M."/>
            <person name="Sanchez-Garcia M."/>
            <person name="Camarero S."/>
            <person name="Miyauchi S."/>
            <person name="Serrano A."/>
            <person name="Linde D."/>
            <person name="Babiker R."/>
            <person name="Drula E."/>
            <person name="Ayuso-Fernandez I."/>
            <person name="Pacheco R."/>
            <person name="Padilla G."/>
            <person name="Ferreira P."/>
            <person name="Barriuso J."/>
            <person name="Kellner H."/>
            <person name="Castanera R."/>
            <person name="Alfaro M."/>
            <person name="Ramirez L."/>
            <person name="Pisabarro A.G."/>
            <person name="Kuo A."/>
            <person name="Tritt A."/>
            <person name="Lipzen A."/>
            <person name="He G."/>
            <person name="Yan M."/>
            <person name="Ng V."/>
            <person name="Cullen D."/>
            <person name="Martin F."/>
            <person name="Rosso M.-N."/>
            <person name="Henrissat B."/>
            <person name="Hibbett D."/>
            <person name="Martinez A.T."/>
            <person name="Grigoriev I.V."/>
        </authorList>
    </citation>
    <scope>NUCLEOTIDE SEQUENCE</scope>
    <source>
        <strain evidence="4">CBS 506.95</strain>
    </source>
</reference>
<dbReference type="Gene3D" id="1.10.555.10">
    <property type="entry name" value="Rho GTPase activation protein"/>
    <property type="match status" value="1"/>
</dbReference>
<dbReference type="PANTHER" id="PTHR23176">
    <property type="entry name" value="RHO/RAC/CDC GTPASE-ACTIVATING PROTEIN"/>
    <property type="match status" value="1"/>
</dbReference>
<dbReference type="Gene3D" id="1.20.1270.60">
    <property type="entry name" value="Arfaptin homology (AH) domain/BAR domain"/>
    <property type="match status" value="1"/>
</dbReference>
<dbReference type="InterPro" id="IPR008936">
    <property type="entry name" value="Rho_GTPase_activation_prot"/>
</dbReference>
<dbReference type="GO" id="GO:0005096">
    <property type="term" value="F:GTPase activator activity"/>
    <property type="evidence" value="ECO:0007669"/>
    <property type="project" value="UniProtKB-KW"/>
</dbReference>
<proteinExistence type="predicted"/>
<dbReference type="Pfam" id="PF00620">
    <property type="entry name" value="RhoGAP"/>
    <property type="match status" value="1"/>
</dbReference>
<feature type="compositionally biased region" description="Pro residues" evidence="2">
    <location>
        <begin position="593"/>
        <end position="608"/>
    </location>
</feature>
<accession>A0A9P6E6L4</accession>
<feature type="region of interest" description="Disordered" evidence="2">
    <location>
        <begin position="158"/>
        <end position="227"/>
    </location>
</feature>
<keyword evidence="5" id="KW-1185">Reference proteome</keyword>
<dbReference type="Proteomes" id="UP000807306">
    <property type="component" value="Unassembled WGS sequence"/>
</dbReference>
<feature type="compositionally biased region" description="Polar residues" evidence="2">
    <location>
        <begin position="654"/>
        <end position="669"/>
    </location>
</feature>
<evidence type="ECO:0000313" key="5">
    <source>
        <dbReference type="Proteomes" id="UP000807306"/>
    </source>
</evidence>
<gene>
    <name evidence="4" type="ORF">CPB83DRAFT_862570</name>
</gene>
<evidence type="ECO:0000259" key="3">
    <source>
        <dbReference type="PROSITE" id="PS50238"/>
    </source>
</evidence>
<evidence type="ECO:0000256" key="2">
    <source>
        <dbReference type="SAM" id="MobiDB-lite"/>
    </source>
</evidence>
<dbReference type="InterPro" id="IPR001060">
    <property type="entry name" value="FCH_dom"/>
</dbReference>
<evidence type="ECO:0000313" key="4">
    <source>
        <dbReference type="EMBL" id="KAF9523586.1"/>
    </source>
</evidence>
<dbReference type="SMART" id="SM00324">
    <property type="entry name" value="RhoGAP"/>
    <property type="match status" value="1"/>
</dbReference>
<dbReference type="AlphaFoldDB" id="A0A9P6E6L4"/>
<dbReference type="SUPFAM" id="SSF103657">
    <property type="entry name" value="BAR/IMD domain-like"/>
    <property type="match status" value="1"/>
</dbReference>
<dbReference type="OrthoDB" id="79452at2759"/>
<keyword evidence="1" id="KW-0343">GTPase activation</keyword>
<feature type="region of interest" description="Disordered" evidence="2">
    <location>
        <begin position="630"/>
        <end position="758"/>
    </location>
</feature>
<dbReference type="GO" id="GO:0007165">
    <property type="term" value="P:signal transduction"/>
    <property type="evidence" value="ECO:0007669"/>
    <property type="project" value="InterPro"/>
</dbReference>
<dbReference type="PROSITE" id="PS50238">
    <property type="entry name" value="RHOGAP"/>
    <property type="match status" value="1"/>
</dbReference>
<comment type="caution">
    <text evidence="4">The sequence shown here is derived from an EMBL/GenBank/DDBJ whole genome shotgun (WGS) entry which is preliminary data.</text>
</comment>
<name>A0A9P6E6L4_9AGAR</name>
<feature type="compositionally biased region" description="Polar residues" evidence="2">
    <location>
        <begin position="187"/>
        <end position="197"/>
    </location>
</feature>
<dbReference type="SUPFAM" id="SSF48350">
    <property type="entry name" value="GTPase activation domain, GAP"/>
    <property type="match status" value="1"/>
</dbReference>
<dbReference type="InterPro" id="IPR050729">
    <property type="entry name" value="Rho-GAP"/>
</dbReference>
<organism evidence="4 5">
    <name type="scientific">Crepidotus variabilis</name>
    <dbReference type="NCBI Taxonomy" id="179855"/>
    <lineage>
        <taxon>Eukaryota</taxon>
        <taxon>Fungi</taxon>
        <taxon>Dikarya</taxon>
        <taxon>Basidiomycota</taxon>
        <taxon>Agaricomycotina</taxon>
        <taxon>Agaricomycetes</taxon>
        <taxon>Agaricomycetidae</taxon>
        <taxon>Agaricales</taxon>
        <taxon>Agaricineae</taxon>
        <taxon>Crepidotaceae</taxon>
        <taxon>Crepidotus</taxon>
    </lineage>
</organism>
<protein>
    <recommendedName>
        <fullName evidence="3">Rho-GAP domain-containing protein</fullName>
    </recommendedName>
</protein>
<feature type="compositionally biased region" description="Low complexity" evidence="2">
    <location>
        <begin position="699"/>
        <end position="709"/>
    </location>
</feature>